<dbReference type="Proteomes" id="UP000176998">
    <property type="component" value="Unassembled WGS sequence"/>
</dbReference>
<feature type="non-terminal residue" evidence="2">
    <location>
        <position position="1"/>
    </location>
</feature>
<dbReference type="GeneID" id="34567330"/>
<sequence>PCRHQYKRSRDNQDLPTPPTLTEKCVWLPRRRLGMSGTTKVGRTLPSVASQLLRSNRVAICCEDDNRRRECSGCAGLTLCPESTISAPNPDKG</sequence>
<proteinExistence type="predicted"/>
<reference evidence="2 3" key="1">
    <citation type="submission" date="2016-09" db="EMBL/GenBank/DDBJ databases">
        <authorList>
            <person name="Capua I."/>
            <person name="De Benedictis P."/>
            <person name="Joannis T."/>
            <person name="Lombin L.H."/>
            <person name="Cattoli G."/>
        </authorList>
    </citation>
    <scope>NUCLEOTIDE SEQUENCE [LARGE SCALE GENOMIC DNA]</scope>
    <source>
        <strain evidence="2 3">IMI 309357</strain>
    </source>
</reference>
<dbReference type="RefSeq" id="XP_022467671.1">
    <property type="nucleotide sequence ID" value="XM_022625820.1"/>
</dbReference>
<dbReference type="AlphaFoldDB" id="A0A1G4AMU7"/>
<name>A0A1G4AMU7_9PEZI</name>
<feature type="region of interest" description="Disordered" evidence="1">
    <location>
        <begin position="1"/>
        <end position="21"/>
    </location>
</feature>
<organism evidence="2 3">
    <name type="scientific">Colletotrichum orchidophilum</name>
    <dbReference type="NCBI Taxonomy" id="1209926"/>
    <lineage>
        <taxon>Eukaryota</taxon>
        <taxon>Fungi</taxon>
        <taxon>Dikarya</taxon>
        <taxon>Ascomycota</taxon>
        <taxon>Pezizomycotina</taxon>
        <taxon>Sordariomycetes</taxon>
        <taxon>Hypocreomycetidae</taxon>
        <taxon>Glomerellales</taxon>
        <taxon>Glomerellaceae</taxon>
        <taxon>Colletotrichum</taxon>
    </lineage>
</organism>
<dbReference type="EMBL" id="MJBS01000252">
    <property type="protein sequence ID" value="OHE90494.1"/>
    <property type="molecule type" value="Genomic_DNA"/>
</dbReference>
<evidence type="ECO:0000313" key="3">
    <source>
        <dbReference type="Proteomes" id="UP000176998"/>
    </source>
</evidence>
<evidence type="ECO:0000256" key="1">
    <source>
        <dbReference type="SAM" id="MobiDB-lite"/>
    </source>
</evidence>
<comment type="caution">
    <text evidence="2">The sequence shown here is derived from an EMBL/GenBank/DDBJ whole genome shotgun (WGS) entry which is preliminary data.</text>
</comment>
<keyword evidence="3" id="KW-1185">Reference proteome</keyword>
<evidence type="ECO:0000313" key="2">
    <source>
        <dbReference type="EMBL" id="OHE90494.1"/>
    </source>
</evidence>
<accession>A0A1G4AMU7</accession>
<protein>
    <submittedName>
        <fullName evidence="2">Uncharacterized protein</fullName>
    </submittedName>
</protein>
<gene>
    <name evidence="2" type="ORF">CORC01_14209</name>
</gene>